<accession>A0A974VYI8</accession>
<evidence type="ECO:0000256" key="2">
    <source>
        <dbReference type="ARBA" id="ARBA00022692"/>
    </source>
</evidence>
<dbReference type="InterPro" id="IPR033885">
    <property type="entry name" value="AlkB/XylM"/>
</dbReference>
<evidence type="ECO:0000256" key="6">
    <source>
        <dbReference type="ARBA" id="ARBA00023136"/>
    </source>
</evidence>
<keyword evidence="6 7" id="KW-0472">Membrane</keyword>
<evidence type="ECO:0000256" key="4">
    <source>
        <dbReference type="ARBA" id="ARBA00023002"/>
    </source>
</evidence>
<gene>
    <name evidence="8" type="ORF">JWS13_01880</name>
</gene>
<keyword evidence="5" id="KW-0408">Iron</keyword>
<evidence type="ECO:0000256" key="1">
    <source>
        <dbReference type="ARBA" id="ARBA00004127"/>
    </source>
</evidence>
<feature type="transmembrane region" description="Helical" evidence="7">
    <location>
        <begin position="203"/>
        <end position="222"/>
    </location>
</feature>
<keyword evidence="9" id="KW-1185">Reference proteome</keyword>
<evidence type="ECO:0000313" key="8">
    <source>
        <dbReference type="EMBL" id="QSE87407.1"/>
    </source>
</evidence>
<keyword evidence="8" id="KW-0614">Plasmid</keyword>
<keyword evidence="3 7" id="KW-1133">Transmembrane helix</keyword>
<dbReference type="RefSeq" id="WP_206004101.1">
    <property type="nucleotide sequence ID" value="NZ_CP070614.1"/>
</dbReference>
<keyword evidence="2 7" id="KW-0812">Transmembrane</keyword>
<dbReference type="PANTHER" id="PTHR38674">
    <property type="entry name" value="ALKANE 1-MONOOXYGENASE 1"/>
    <property type="match status" value="1"/>
</dbReference>
<proteinExistence type="predicted"/>
<sequence>MDILRYYSVNLLVGVAILGLALGGQWAWLGIAVFPVLLALDVTLPPDLKLRKVRKGAVMDIPLFLHVPLMLVLWGLFLYRLGTWHSGGDVSTADVVAMTASVAWIGVLPNLPINHELMHRRHWFPVALSKLLGTFYLDPNRDVGHKLTHHLDLCTPADSDTPYRGQTMYSFVWQSTYGAYKDGAVTSLRSLRKRDMSVFHYKNALYVEFGLMFGLLALSFLAAGWHGVGVVLIALVAAKLIFEGLNYLQHYGLVRVPGSPIKLHHAWNHLGAVTRPVAVEITNHINHHFDSRHKFFELKPRVDAPQMPSVFLCYVYAFVPPLWFAKIAKPKLQEWDETFASPAEQKLAMDANRRAGWPEWISGVRDVHVETSSRGNRNDLGVRAG</sequence>
<feature type="transmembrane region" description="Helical" evidence="7">
    <location>
        <begin position="61"/>
        <end position="79"/>
    </location>
</feature>
<dbReference type="CDD" id="cd03512">
    <property type="entry name" value="Alkane-hydroxylase"/>
    <property type="match status" value="1"/>
</dbReference>
<comment type="subcellular location">
    <subcellularLocation>
        <location evidence="1">Endomembrane system</location>
        <topology evidence="1">Multi-pass membrane protein</topology>
    </subcellularLocation>
</comment>
<organism evidence="8 9">
    <name type="scientific">Rhodococcus pseudokoreensis</name>
    <dbReference type="NCBI Taxonomy" id="2811421"/>
    <lineage>
        <taxon>Bacteria</taxon>
        <taxon>Bacillati</taxon>
        <taxon>Actinomycetota</taxon>
        <taxon>Actinomycetes</taxon>
        <taxon>Mycobacteriales</taxon>
        <taxon>Nocardiaceae</taxon>
        <taxon>Rhodococcus</taxon>
    </lineage>
</organism>
<evidence type="ECO:0000313" key="9">
    <source>
        <dbReference type="Proteomes" id="UP000662986"/>
    </source>
</evidence>
<name>A0A974VYI8_9NOCA</name>
<reference evidence="8 9" key="1">
    <citation type="journal article" date="2021" name="Microbiol. Resour. Announc.">
        <title>Complete Genome Sequences of Two Rhodococcus sp. Strains with Large and Linear Chromosomes, Isolated from Apple Rhizosphere.</title>
        <authorList>
            <person name="Benning S."/>
            <person name="Brugnone N."/>
            <person name="Siani R."/>
            <person name="Kublik S."/>
            <person name="Schloter M."/>
            <person name="Rad V."/>
        </authorList>
    </citation>
    <scope>NUCLEOTIDE SEQUENCE [LARGE SCALE GENOMIC DNA]</scope>
    <source>
        <strain evidence="8 9">R79</strain>
    </source>
</reference>
<evidence type="ECO:0000256" key="7">
    <source>
        <dbReference type="SAM" id="Phobius"/>
    </source>
</evidence>
<evidence type="ECO:0000256" key="5">
    <source>
        <dbReference type="ARBA" id="ARBA00023004"/>
    </source>
</evidence>
<dbReference type="PANTHER" id="PTHR38674:SF1">
    <property type="entry name" value="ALKANE 1-MONOOXYGENASE 1"/>
    <property type="match status" value="1"/>
</dbReference>
<feature type="transmembrane region" description="Helical" evidence="7">
    <location>
        <begin position="12"/>
        <end position="40"/>
    </location>
</feature>
<keyword evidence="4" id="KW-0560">Oxidoreductase</keyword>
<evidence type="ECO:0000256" key="3">
    <source>
        <dbReference type="ARBA" id="ARBA00022989"/>
    </source>
</evidence>
<reference evidence="8 9" key="2">
    <citation type="journal article" date="2022" name="Arch. Microbiol.">
        <title>Rhodococcus pseudokoreensis sp. nov. isolated from the rhizosphere of young M26 apple rootstocks.</title>
        <authorList>
            <person name="Kampfer P."/>
            <person name="Glaeser S.P."/>
            <person name="Blom J."/>
            <person name="Wolf J."/>
            <person name="Benning S."/>
            <person name="Schloter M."/>
            <person name="Neumann-Schaal M."/>
        </authorList>
    </citation>
    <scope>NUCLEOTIDE SEQUENCE [LARGE SCALE GENOMIC DNA]</scope>
    <source>
        <strain evidence="8 9">R79</strain>
    </source>
</reference>
<dbReference type="EMBL" id="CP070614">
    <property type="protein sequence ID" value="QSE87407.1"/>
    <property type="molecule type" value="Genomic_DNA"/>
</dbReference>
<dbReference type="Proteomes" id="UP000662986">
    <property type="component" value="Plasmid unnamed5"/>
</dbReference>
<protein>
    <submittedName>
        <fullName evidence="8">Alkane 1-monooxygenase</fullName>
    </submittedName>
</protein>
<geneLocation type="plasmid" evidence="8 9">
    <name>unnamed5</name>
</geneLocation>